<feature type="region of interest" description="Disordered" evidence="1">
    <location>
        <begin position="223"/>
        <end position="255"/>
    </location>
</feature>
<evidence type="ECO:0000313" key="2">
    <source>
        <dbReference type="EMBL" id="CAB0001262.1"/>
    </source>
</evidence>
<sequence length="292" mass="32786">MYTSSATFQHDIAVPSISGTANIENGICVSVVCDAMNMTNAGDAGSTVCLVYQWLVSHFVRKPHQLLHNIGGANFVLRLQLQWIFGGAIFRSSQPIRQIRDRFRTLSAPITLIEAMHSKLYLGLQQTGWRFLSRNSSCIPAAFIGIQKMLAVRRRRSKVIGHRGLNGVKFRVENSEDQFSECEIQDENKKDDSGPDRERARLLFRVLLAFTFTHRFSKGARALPAPEEDRTDESARVPITHGHSGHPRWNRRPAGNFARPEVATRAAKIADQDLAGHVTRWRATRSRSPSTV</sequence>
<accession>A0A6H5GEG9</accession>
<protein>
    <submittedName>
        <fullName evidence="2">Uncharacterized protein</fullName>
    </submittedName>
</protein>
<name>A0A6H5GEG9_9HEMI</name>
<dbReference type="EMBL" id="CADCXU010010456">
    <property type="protein sequence ID" value="CAB0001262.1"/>
    <property type="molecule type" value="Genomic_DNA"/>
</dbReference>
<gene>
    <name evidence="2" type="ORF">NTEN_LOCUS7049</name>
</gene>
<evidence type="ECO:0000256" key="1">
    <source>
        <dbReference type="SAM" id="MobiDB-lite"/>
    </source>
</evidence>
<evidence type="ECO:0000313" key="3">
    <source>
        <dbReference type="Proteomes" id="UP000479000"/>
    </source>
</evidence>
<proteinExistence type="predicted"/>
<reference evidence="2 3" key="1">
    <citation type="submission" date="2020-02" db="EMBL/GenBank/DDBJ databases">
        <authorList>
            <person name="Ferguson B K."/>
        </authorList>
    </citation>
    <scope>NUCLEOTIDE SEQUENCE [LARGE SCALE GENOMIC DNA]</scope>
</reference>
<keyword evidence="3" id="KW-1185">Reference proteome</keyword>
<dbReference type="Proteomes" id="UP000479000">
    <property type="component" value="Unassembled WGS sequence"/>
</dbReference>
<organism evidence="2 3">
    <name type="scientific">Nesidiocoris tenuis</name>
    <dbReference type="NCBI Taxonomy" id="355587"/>
    <lineage>
        <taxon>Eukaryota</taxon>
        <taxon>Metazoa</taxon>
        <taxon>Ecdysozoa</taxon>
        <taxon>Arthropoda</taxon>
        <taxon>Hexapoda</taxon>
        <taxon>Insecta</taxon>
        <taxon>Pterygota</taxon>
        <taxon>Neoptera</taxon>
        <taxon>Paraneoptera</taxon>
        <taxon>Hemiptera</taxon>
        <taxon>Heteroptera</taxon>
        <taxon>Panheteroptera</taxon>
        <taxon>Cimicomorpha</taxon>
        <taxon>Miridae</taxon>
        <taxon>Dicyphina</taxon>
        <taxon>Nesidiocoris</taxon>
    </lineage>
</organism>
<dbReference type="AlphaFoldDB" id="A0A6H5GEG9"/>